<dbReference type="GO" id="GO:0030247">
    <property type="term" value="F:polysaccharide binding"/>
    <property type="evidence" value="ECO:0007669"/>
    <property type="project" value="InterPro"/>
</dbReference>
<keyword evidence="4" id="KW-1185">Reference proteome</keyword>
<dbReference type="InterPro" id="IPR025287">
    <property type="entry name" value="WAK_GUB"/>
</dbReference>
<comment type="subcellular location">
    <subcellularLocation>
        <location evidence="1">Membrane</location>
        <topology evidence="1">Single-pass membrane protein</topology>
    </subcellularLocation>
</comment>
<dbReference type="PANTHER" id="PTHR33138">
    <property type="entry name" value="OS01G0690200 PROTEIN"/>
    <property type="match status" value="1"/>
</dbReference>
<dbReference type="KEGG" id="pavi:110747833"/>
<evidence type="ECO:0000259" key="3">
    <source>
        <dbReference type="Pfam" id="PF13947"/>
    </source>
</evidence>
<keyword evidence="2" id="KW-0732">Signal</keyword>
<dbReference type="AlphaFoldDB" id="A0A6P5RKV5"/>
<evidence type="ECO:0000256" key="1">
    <source>
        <dbReference type="ARBA" id="ARBA00004167"/>
    </source>
</evidence>
<dbReference type="RefSeq" id="XP_021803614.1">
    <property type="nucleotide sequence ID" value="XM_021947922.1"/>
</dbReference>
<reference evidence="5" key="1">
    <citation type="submission" date="2025-08" db="UniProtKB">
        <authorList>
            <consortium name="RefSeq"/>
        </authorList>
    </citation>
    <scope>IDENTIFICATION</scope>
</reference>
<protein>
    <submittedName>
        <fullName evidence="5">Uncharacterized protein LOC110747833</fullName>
    </submittedName>
</protein>
<dbReference type="PANTHER" id="PTHR33138:SF30">
    <property type="entry name" value="LEAF RUST 10 DISEASE-RESISTANCE LOCUS RECEPTOR-LIKE PROTEIN KINASE-LIKE 2.7"/>
    <property type="match status" value="1"/>
</dbReference>
<gene>
    <name evidence="5" type="primary">LOC110747833</name>
</gene>
<dbReference type="GO" id="GO:0016020">
    <property type="term" value="C:membrane"/>
    <property type="evidence" value="ECO:0007669"/>
    <property type="project" value="UniProtKB-SubCell"/>
</dbReference>
<feature type="domain" description="Wall-associated receptor kinase galacturonan-binding" evidence="3">
    <location>
        <begin position="63"/>
        <end position="127"/>
    </location>
</feature>
<accession>A0A6P5RKV5</accession>
<evidence type="ECO:0000256" key="2">
    <source>
        <dbReference type="ARBA" id="ARBA00022729"/>
    </source>
</evidence>
<dbReference type="GeneID" id="110747833"/>
<evidence type="ECO:0000313" key="5">
    <source>
        <dbReference type="RefSeq" id="XP_021803614.1"/>
    </source>
</evidence>
<dbReference type="Proteomes" id="UP000515124">
    <property type="component" value="Unplaced"/>
</dbReference>
<sequence>MTVIHFIIKLRLPSKAVLCVAIKLKPNSLPMETGKSFFTLSSWFVIVAFLVVGLSGETCNAKCTSSCGNIPNISYPFRLKDDPKHCGDLLFTLSCENNSTLLVDLPPSGKYYVQAINYDNRTIRVVDPGIQKNNCSSIPLYPLAVSFQILSMGPNSQYYPLGMLVTFLKCASQ</sequence>
<proteinExistence type="predicted"/>
<name>A0A6P5RKV5_PRUAV</name>
<organism evidence="4 5">
    <name type="scientific">Prunus avium</name>
    <name type="common">Cherry</name>
    <name type="synonym">Cerasus avium</name>
    <dbReference type="NCBI Taxonomy" id="42229"/>
    <lineage>
        <taxon>Eukaryota</taxon>
        <taxon>Viridiplantae</taxon>
        <taxon>Streptophyta</taxon>
        <taxon>Embryophyta</taxon>
        <taxon>Tracheophyta</taxon>
        <taxon>Spermatophyta</taxon>
        <taxon>Magnoliopsida</taxon>
        <taxon>eudicotyledons</taxon>
        <taxon>Gunneridae</taxon>
        <taxon>Pentapetalae</taxon>
        <taxon>rosids</taxon>
        <taxon>fabids</taxon>
        <taxon>Rosales</taxon>
        <taxon>Rosaceae</taxon>
        <taxon>Amygdaloideae</taxon>
        <taxon>Amygdaleae</taxon>
        <taxon>Prunus</taxon>
    </lineage>
</organism>
<evidence type="ECO:0000313" key="4">
    <source>
        <dbReference type="Proteomes" id="UP000515124"/>
    </source>
</evidence>
<dbReference type="Pfam" id="PF13947">
    <property type="entry name" value="GUB_WAK_bind"/>
    <property type="match status" value="1"/>
</dbReference>
<feature type="non-terminal residue" evidence="5">
    <location>
        <position position="173"/>
    </location>
</feature>